<sequence length="232" mass="25123">MNQTEMQNILKQEMPNVLRGLDAEIAEAKNAGDVQSLNNLQGLRAQMTQTNGFNFNRLVFDFATLELPANSVNTDQIPPFKLLRNDPYLICCGDSVAGEAPMADATSVYDPCGCGGPVLIGPRTVAGYINWYLKICLDTTFGFFWESCPADNELPFTATGTTCVIQELCEGGYGTDLCPTDFCGTISFAIRCKGCPIAEALGLADNKIVVTYLIVHILPDCEDPYVPVNGAQ</sequence>
<evidence type="ECO:0000313" key="2">
    <source>
        <dbReference type="Proteomes" id="UP000199200"/>
    </source>
</evidence>
<protein>
    <submittedName>
        <fullName evidence="1">Uncharacterized protein</fullName>
    </submittedName>
</protein>
<dbReference type="OrthoDB" id="2451404at2"/>
<dbReference type="AlphaFoldDB" id="A0A1H7B152"/>
<evidence type="ECO:0000313" key="1">
    <source>
        <dbReference type="EMBL" id="SEJ71523.1"/>
    </source>
</evidence>
<proteinExistence type="predicted"/>
<keyword evidence="2" id="KW-1185">Reference proteome</keyword>
<accession>A0A1H7B152</accession>
<dbReference type="STRING" id="426757.SAMN04488127_2597"/>
<reference evidence="2" key="1">
    <citation type="submission" date="2016-10" db="EMBL/GenBank/DDBJ databases">
        <authorList>
            <person name="Varghese N."/>
            <person name="Submissions S."/>
        </authorList>
    </citation>
    <scope>NUCLEOTIDE SEQUENCE [LARGE SCALE GENOMIC DNA]</scope>
    <source>
        <strain evidence="2">CGMCC 1.6763</strain>
    </source>
</reference>
<dbReference type="RefSeq" id="WP_092055048.1">
    <property type="nucleotide sequence ID" value="NZ_FNZF01000005.1"/>
</dbReference>
<name>A0A1H7B152_9BACL</name>
<dbReference type="EMBL" id="FNZF01000005">
    <property type="protein sequence ID" value="SEJ71523.1"/>
    <property type="molecule type" value="Genomic_DNA"/>
</dbReference>
<dbReference type="Proteomes" id="UP000199200">
    <property type="component" value="Unassembled WGS sequence"/>
</dbReference>
<gene>
    <name evidence="1" type="ORF">SAMN04488127_2597</name>
</gene>
<organism evidence="1 2">
    <name type="scientific">Bhargavaea ginsengi</name>
    <dbReference type="NCBI Taxonomy" id="426757"/>
    <lineage>
        <taxon>Bacteria</taxon>
        <taxon>Bacillati</taxon>
        <taxon>Bacillota</taxon>
        <taxon>Bacilli</taxon>
        <taxon>Bacillales</taxon>
        <taxon>Caryophanaceae</taxon>
        <taxon>Bhargavaea</taxon>
    </lineage>
</organism>